<proteinExistence type="predicted"/>
<accession>A0A0E9WLR2</accession>
<dbReference type="EMBL" id="GBXM01017305">
    <property type="protein sequence ID" value="JAH91272.1"/>
    <property type="molecule type" value="Transcribed_RNA"/>
</dbReference>
<evidence type="ECO:0000313" key="1">
    <source>
        <dbReference type="EMBL" id="JAH91272.1"/>
    </source>
</evidence>
<reference evidence="1" key="2">
    <citation type="journal article" date="2015" name="Fish Shellfish Immunol.">
        <title>Early steps in the European eel (Anguilla anguilla)-Vibrio vulnificus interaction in the gills: Role of the RtxA13 toxin.</title>
        <authorList>
            <person name="Callol A."/>
            <person name="Pajuelo D."/>
            <person name="Ebbesson L."/>
            <person name="Teles M."/>
            <person name="MacKenzie S."/>
            <person name="Amaro C."/>
        </authorList>
    </citation>
    <scope>NUCLEOTIDE SEQUENCE</scope>
</reference>
<sequence>MFSDEVGALVCVRSRDTPRLNLKRAASLKLSPVRRSCDGRLSLELLLTRVHALAKV</sequence>
<name>A0A0E9WLR2_ANGAN</name>
<organism evidence="1">
    <name type="scientific">Anguilla anguilla</name>
    <name type="common">European freshwater eel</name>
    <name type="synonym">Muraena anguilla</name>
    <dbReference type="NCBI Taxonomy" id="7936"/>
    <lineage>
        <taxon>Eukaryota</taxon>
        <taxon>Metazoa</taxon>
        <taxon>Chordata</taxon>
        <taxon>Craniata</taxon>
        <taxon>Vertebrata</taxon>
        <taxon>Euteleostomi</taxon>
        <taxon>Actinopterygii</taxon>
        <taxon>Neopterygii</taxon>
        <taxon>Teleostei</taxon>
        <taxon>Anguilliformes</taxon>
        <taxon>Anguillidae</taxon>
        <taxon>Anguilla</taxon>
    </lineage>
</organism>
<reference evidence="1" key="1">
    <citation type="submission" date="2014-11" db="EMBL/GenBank/DDBJ databases">
        <authorList>
            <person name="Amaro Gonzalez C."/>
        </authorList>
    </citation>
    <scope>NUCLEOTIDE SEQUENCE</scope>
</reference>
<dbReference type="AlphaFoldDB" id="A0A0E9WLR2"/>
<protein>
    <submittedName>
        <fullName evidence="1">Uncharacterized protein</fullName>
    </submittedName>
</protein>